<dbReference type="EMBL" id="CP031417">
    <property type="protein sequence ID" value="AXK83622.1"/>
    <property type="molecule type" value="Genomic_DNA"/>
</dbReference>
<dbReference type="PANTHER" id="PTHR16255:SF1">
    <property type="entry name" value="REQUIRED FOR MEIOTIC NUCLEAR DIVISION PROTEIN 1 HOMOLOG"/>
    <property type="match status" value="1"/>
</dbReference>
<accession>A0A346A375</accession>
<dbReference type="InterPro" id="IPR003734">
    <property type="entry name" value="DUF155"/>
</dbReference>
<dbReference type="OrthoDB" id="7931216at2"/>
<dbReference type="InterPro" id="IPR051624">
    <property type="entry name" value="RMD1/Sad1-interacting"/>
</dbReference>
<keyword evidence="1" id="KW-0472">Membrane</keyword>
<protein>
    <submittedName>
        <fullName evidence="3">RMD1 family protein</fullName>
    </submittedName>
</protein>
<feature type="transmembrane region" description="Helical" evidence="1">
    <location>
        <begin position="253"/>
        <end position="272"/>
    </location>
</feature>
<evidence type="ECO:0000256" key="1">
    <source>
        <dbReference type="SAM" id="Phobius"/>
    </source>
</evidence>
<sequence length="276" mass="30821">MTVLQTPSIAPAAAPTGTRLTARALLLGERLDTANLERSDVISTAPLAFRAHGGYVVLFRYGIVVLIGLTPVQEDELVRGLQPRVIGPLSRADSESTVIEINPDQEDQITPGGPLSVRDLSAPRLLVIADVLAKNVALARDEREVSRVFEVTEPFAAELAKRGRFPSNRRQMLRTIGQALLVHHRLSGRIEVEEKPDVLWDHPQLERLHARLVDEYEIKERSINLARKLRVIDETGRALTDIIDTERSVRLEATIILLIVVEVFVAFYELLFRHAS</sequence>
<organism evidence="3 4">
    <name type="scientific">Pseudolabrys taiwanensis</name>
    <dbReference type="NCBI Taxonomy" id="331696"/>
    <lineage>
        <taxon>Bacteria</taxon>
        <taxon>Pseudomonadati</taxon>
        <taxon>Pseudomonadota</taxon>
        <taxon>Alphaproteobacteria</taxon>
        <taxon>Hyphomicrobiales</taxon>
        <taxon>Xanthobacteraceae</taxon>
        <taxon>Pseudolabrys</taxon>
    </lineage>
</organism>
<dbReference type="RefSeq" id="WP_115694001.1">
    <property type="nucleotide sequence ID" value="NZ_CP031417.1"/>
</dbReference>
<proteinExistence type="predicted"/>
<dbReference type="PANTHER" id="PTHR16255">
    <property type="entry name" value="REQUIRED FOR MEIOTIC NUCLEAR DIVISION PROTEIN 1 HOMOLOG"/>
    <property type="match status" value="1"/>
</dbReference>
<reference evidence="3 4" key="1">
    <citation type="submission" date="2018-07" db="EMBL/GenBank/DDBJ databases">
        <authorList>
            <person name="Quirk P.G."/>
            <person name="Krulwich T.A."/>
        </authorList>
    </citation>
    <scope>NUCLEOTIDE SEQUENCE [LARGE SCALE GENOMIC DNA]</scope>
    <source>
        <strain evidence="3 4">CC-BB4</strain>
    </source>
</reference>
<dbReference type="Pfam" id="PF02582">
    <property type="entry name" value="DUF155"/>
    <property type="match status" value="1"/>
</dbReference>
<evidence type="ECO:0000259" key="2">
    <source>
        <dbReference type="Pfam" id="PF02582"/>
    </source>
</evidence>
<evidence type="ECO:0000313" key="3">
    <source>
        <dbReference type="EMBL" id="AXK83622.1"/>
    </source>
</evidence>
<dbReference type="Proteomes" id="UP000254889">
    <property type="component" value="Chromosome"/>
</dbReference>
<keyword evidence="4" id="KW-1185">Reference proteome</keyword>
<name>A0A346A375_9HYPH</name>
<dbReference type="KEGG" id="ptaw:DW352_25690"/>
<gene>
    <name evidence="3" type="ORF">DW352_25690</name>
</gene>
<feature type="domain" description="DUF155" evidence="2">
    <location>
        <begin position="56"/>
        <end position="222"/>
    </location>
</feature>
<keyword evidence="1" id="KW-0812">Transmembrane</keyword>
<evidence type="ECO:0000313" key="4">
    <source>
        <dbReference type="Proteomes" id="UP000254889"/>
    </source>
</evidence>
<dbReference type="AlphaFoldDB" id="A0A346A375"/>
<keyword evidence="1" id="KW-1133">Transmembrane helix</keyword>